<accession>A0A0G1ASU5</accession>
<gene>
    <name evidence="1" type="ORF">UV33_C0038G0005</name>
</gene>
<reference evidence="1 2" key="1">
    <citation type="journal article" date="2015" name="Nature">
        <title>rRNA introns, odd ribosomes, and small enigmatic genomes across a large radiation of phyla.</title>
        <authorList>
            <person name="Brown C.T."/>
            <person name="Hug L.A."/>
            <person name="Thomas B.C."/>
            <person name="Sharon I."/>
            <person name="Castelle C.J."/>
            <person name="Singh A."/>
            <person name="Wilkins M.J."/>
            <person name="Williams K.H."/>
            <person name="Banfield J.F."/>
        </authorList>
    </citation>
    <scope>NUCLEOTIDE SEQUENCE [LARGE SCALE GENOMIC DNA]</scope>
</reference>
<sequence>MAELILPKGLKKEYGGLFVQNGYRASIEFDAILPGDLLTSRSRPSFYFVNGRGRDQIFGWHFSMVDRSSWGGWGIDGKDYSPRNFDRIAPTLVIPILEYYRHSLALHNLQEGLCKVI</sequence>
<dbReference type="AlphaFoldDB" id="A0A0G1ASU5"/>
<protein>
    <submittedName>
        <fullName evidence="1">Uncharacterized protein</fullName>
    </submittedName>
</protein>
<dbReference type="EMBL" id="LCEB01000038">
    <property type="protein sequence ID" value="KKS64059.1"/>
    <property type="molecule type" value="Genomic_DNA"/>
</dbReference>
<comment type="caution">
    <text evidence="1">The sequence shown here is derived from an EMBL/GenBank/DDBJ whole genome shotgun (WGS) entry which is preliminary data.</text>
</comment>
<evidence type="ECO:0000313" key="2">
    <source>
        <dbReference type="Proteomes" id="UP000034135"/>
    </source>
</evidence>
<name>A0A0G1ASU5_9BACT</name>
<evidence type="ECO:0000313" key="1">
    <source>
        <dbReference type="EMBL" id="KKS64059.1"/>
    </source>
</evidence>
<organism evidence="1 2">
    <name type="scientific">Candidatus Daviesbacteria bacterium GW2011_GWA1_42_6</name>
    <dbReference type="NCBI Taxonomy" id="1618420"/>
    <lineage>
        <taxon>Bacteria</taxon>
        <taxon>Candidatus Daviesiibacteriota</taxon>
    </lineage>
</organism>
<dbReference type="Proteomes" id="UP000034135">
    <property type="component" value="Unassembled WGS sequence"/>
</dbReference>
<proteinExistence type="predicted"/>